<feature type="domain" description="Heterokaryon incompatibility" evidence="1">
    <location>
        <begin position="341"/>
        <end position="424"/>
    </location>
</feature>
<dbReference type="AlphaFoldDB" id="A0AAN7PSA1"/>
<organism evidence="2 3">
    <name type="scientific">Lithohypha guttulata</name>
    <dbReference type="NCBI Taxonomy" id="1690604"/>
    <lineage>
        <taxon>Eukaryota</taxon>
        <taxon>Fungi</taxon>
        <taxon>Dikarya</taxon>
        <taxon>Ascomycota</taxon>
        <taxon>Pezizomycotina</taxon>
        <taxon>Eurotiomycetes</taxon>
        <taxon>Chaetothyriomycetidae</taxon>
        <taxon>Chaetothyriales</taxon>
        <taxon>Trichomeriaceae</taxon>
        <taxon>Lithohypha</taxon>
    </lineage>
</organism>
<evidence type="ECO:0000259" key="1">
    <source>
        <dbReference type="Pfam" id="PF06985"/>
    </source>
</evidence>
<name>A0AAN7PSA1_9EURO</name>
<dbReference type="Proteomes" id="UP001309876">
    <property type="component" value="Unassembled WGS sequence"/>
</dbReference>
<sequence length="679" mass="77307">MDHLYWPEDHPFPRPKVPYLCAGREEILCNNIDGFETWPDLMRWDLDPTLDFLESATRLQGWLHFGLLRFLIEATDRVFELNDFLSEAEDAQYVRSSPIKDVIRISGMGIQGLTVRLDTGYFRSSNLHRANDEARYSGFWRALEGALRRSSPWVKGIIDHWEKHRWQVSCDPQYKGLENVFWSTFLLFEQISDRREDKIKPDLSFRRSEVDKVYEQIPLFAASMSAIGDRLSLLGRCPSVLKRTNLSCLETFRLCSVPVKFDVTHEDCHARTCKAFDIEENTYKMQHARNCDDRGCAMQRIDATLLQSFVDKDVVPLISSTCDDRGRVSIVVVDGTMIQAFTAISHVWAGGMGNFKENALYQCQLEQLHADLSPETSWCRRRSRKPIYYWLNTLCIPSQEGLLKTKAIGTMAYVYTKAASVLVVDPELAMLESRSLPKELWSPALLCSPWMARSWTLQEGALAVSLTLRFADRVVPFIAFDHFESLSKRTAVQALWSRDVDRIGTENIKEQQTEWARAAGIHFGFLDHPDRPQDKFINVWNELSKRGSMKSDDLAAILATLLDRGAREVLDLPTPSLRMHALLHAQRSLPLSLLFAPVDTECTTWCPAFPTCKQADSMLMEDCGTLQFAASGALQIVELNRATILQCASEVALIGQIRVIDSSTNRVYNISFPESIPRG</sequence>
<evidence type="ECO:0000313" key="3">
    <source>
        <dbReference type="Proteomes" id="UP001309876"/>
    </source>
</evidence>
<evidence type="ECO:0000313" key="2">
    <source>
        <dbReference type="EMBL" id="KAK5080612.1"/>
    </source>
</evidence>
<feature type="non-terminal residue" evidence="2">
    <location>
        <position position="679"/>
    </location>
</feature>
<gene>
    <name evidence="2" type="ORF">LTR05_008557</name>
</gene>
<reference evidence="2 3" key="1">
    <citation type="submission" date="2023-08" db="EMBL/GenBank/DDBJ databases">
        <title>Black Yeasts Isolated from many extreme environments.</title>
        <authorList>
            <person name="Coleine C."/>
            <person name="Stajich J.E."/>
            <person name="Selbmann L."/>
        </authorList>
    </citation>
    <scope>NUCLEOTIDE SEQUENCE [LARGE SCALE GENOMIC DNA]</scope>
    <source>
        <strain evidence="2 3">CCFEE 5910</strain>
    </source>
</reference>
<accession>A0AAN7PSA1</accession>
<protein>
    <recommendedName>
        <fullName evidence="1">Heterokaryon incompatibility domain-containing protein</fullName>
    </recommendedName>
</protein>
<dbReference type="Pfam" id="PF06985">
    <property type="entry name" value="HET"/>
    <property type="match status" value="1"/>
</dbReference>
<comment type="caution">
    <text evidence="2">The sequence shown here is derived from an EMBL/GenBank/DDBJ whole genome shotgun (WGS) entry which is preliminary data.</text>
</comment>
<dbReference type="PANTHER" id="PTHR39596">
    <property type="match status" value="1"/>
</dbReference>
<dbReference type="EMBL" id="JAVRRJ010000013">
    <property type="protein sequence ID" value="KAK5080612.1"/>
    <property type="molecule type" value="Genomic_DNA"/>
</dbReference>
<dbReference type="PANTHER" id="PTHR39596:SF4">
    <property type="entry name" value="HET DOMAIN PROTEIN (AFU_ORTHOLOGUE AFUA_3G03140)-RELATED"/>
    <property type="match status" value="1"/>
</dbReference>
<dbReference type="InterPro" id="IPR010730">
    <property type="entry name" value="HET"/>
</dbReference>
<proteinExistence type="predicted"/>
<keyword evidence="3" id="KW-1185">Reference proteome</keyword>